<evidence type="ECO:0000313" key="1">
    <source>
        <dbReference type="EMBL" id="AUB36597.1"/>
    </source>
</evidence>
<dbReference type="Proteomes" id="UP000232003">
    <property type="component" value="Chromosome"/>
</dbReference>
<reference evidence="1 2" key="1">
    <citation type="submission" date="2017-11" db="EMBL/GenBank/DDBJ databases">
        <title>Complete genome of a free-living desiccation-tolerant cyanobacterium and its photosynthetic adaptation to extreme terrestrial habitat.</title>
        <authorList>
            <person name="Shang J."/>
        </authorList>
    </citation>
    <scope>NUCLEOTIDE SEQUENCE [LARGE SCALE GENOMIC DNA]</scope>
    <source>
        <strain evidence="1 2">CCNUN1</strain>
    </source>
</reference>
<dbReference type="AlphaFoldDB" id="A0A2K8SMF6"/>
<sequence length="43" mass="4677">MGNIILSCSGLLLFPRDEGDKEIFSSPAPLPPLPHYAVILPEK</sequence>
<keyword evidence="2" id="KW-1185">Reference proteome</keyword>
<evidence type="ECO:0000313" key="2">
    <source>
        <dbReference type="Proteomes" id="UP000232003"/>
    </source>
</evidence>
<protein>
    <submittedName>
        <fullName evidence="1">Uncharacterized protein</fullName>
    </submittedName>
</protein>
<proteinExistence type="predicted"/>
<gene>
    <name evidence="1" type="ORF">COO91_02516</name>
</gene>
<accession>A0A2K8SMF6</accession>
<organism evidence="1 2">
    <name type="scientific">Nostoc flagelliforme CCNUN1</name>
    <dbReference type="NCBI Taxonomy" id="2038116"/>
    <lineage>
        <taxon>Bacteria</taxon>
        <taxon>Bacillati</taxon>
        <taxon>Cyanobacteriota</taxon>
        <taxon>Cyanophyceae</taxon>
        <taxon>Nostocales</taxon>
        <taxon>Nostocaceae</taxon>
        <taxon>Nostoc</taxon>
    </lineage>
</organism>
<name>A0A2K8SMF6_9NOSO</name>
<dbReference type="EMBL" id="CP024785">
    <property type="protein sequence ID" value="AUB36597.1"/>
    <property type="molecule type" value="Genomic_DNA"/>
</dbReference>
<dbReference type="KEGG" id="nfl:COO91_02516"/>